<dbReference type="CDD" id="cd13961">
    <property type="entry name" value="PT_UbiA_DGGGPS"/>
    <property type="match status" value="1"/>
</dbReference>
<dbReference type="PANTHER" id="PTHR42723:SF1">
    <property type="entry name" value="CHLOROPHYLL SYNTHASE, CHLOROPLASTIC"/>
    <property type="match status" value="1"/>
</dbReference>
<keyword evidence="5 6" id="KW-0472">Membrane</keyword>
<feature type="transmembrane region" description="Helical" evidence="6">
    <location>
        <begin position="144"/>
        <end position="168"/>
    </location>
</feature>
<dbReference type="PANTHER" id="PTHR42723">
    <property type="entry name" value="CHLOROPHYLL SYNTHASE"/>
    <property type="match status" value="1"/>
</dbReference>
<proteinExistence type="predicted"/>
<dbReference type="AlphaFoldDB" id="A0A4R2GKJ5"/>
<feature type="transmembrane region" description="Helical" evidence="6">
    <location>
        <begin position="180"/>
        <end position="198"/>
    </location>
</feature>
<feature type="transmembrane region" description="Helical" evidence="6">
    <location>
        <begin position="257"/>
        <end position="276"/>
    </location>
</feature>
<keyword evidence="2" id="KW-1003">Cell membrane</keyword>
<sequence>MAFLRLIRFKNLVIIVLLQYLLRYGLLLPMLEFYDIVPALSNLRFSLLVIATVFLAASGYVINDYFDLRIDRVNRPDKVVVGYVFQRRTVLLFHVIFTFIGVFTGLFLAYITRKETYALMFILLPFLLWYYSTTLKKHMILGNLIISLLTALVAYFVVSLEFAALARIHGDAILETEACSMAWFWTTGFAFFAFISNLGREIIKDMEDVKGDKIAGCHTLPIEMGMGYTKTIVVILSLASVIFLWIIYAVVPELNQSSITLAYFILLLTLPYLLIAARIYSAHETKHYHQASQLSKLTMLFGILFILVARTFFV</sequence>
<comment type="caution">
    <text evidence="7">The sequence shown here is derived from an EMBL/GenBank/DDBJ whole genome shotgun (WGS) entry which is preliminary data.</text>
</comment>
<evidence type="ECO:0000313" key="8">
    <source>
        <dbReference type="Proteomes" id="UP000295221"/>
    </source>
</evidence>
<evidence type="ECO:0000256" key="2">
    <source>
        <dbReference type="ARBA" id="ARBA00022475"/>
    </source>
</evidence>
<dbReference type="Gene3D" id="1.10.357.140">
    <property type="entry name" value="UbiA prenyltransferase"/>
    <property type="match status" value="1"/>
</dbReference>
<accession>A0A4R2GKJ5</accession>
<evidence type="ECO:0000256" key="1">
    <source>
        <dbReference type="ARBA" id="ARBA00004141"/>
    </source>
</evidence>
<evidence type="ECO:0000313" key="7">
    <source>
        <dbReference type="EMBL" id="TCO08746.1"/>
    </source>
</evidence>
<feature type="transmembrane region" description="Helical" evidence="6">
    <location>
        <begin position="297"/>
        <end position="313"/>
    </location>
</feature>
<evidence type="ECO:0000256" key="3">
    <source>
        <dbReference type="ARBA" id="ARBA00022692"/>
    </source>
</evidence>
<feature type="transmembrane region" description="Helical" evidence="6">
    <location>
        <begin position="232"/>
        <end position="251"/>
    </location>
</feature>
<evidence type="ECO:0000256" key="5">
    <source>
        <dbReference type="ARBA" id="ARBA00023136"/>
    </source>
</evidence>
<feature type="transmembrane region" description="Helical" evidence="6">
    <location>
        <begin position="116"/>
        <end position="132"/>
    </location>
</feature>
<organism evidence="7 8">
    <name type="scientific">Natronoflexus pectinivorans</name>
    <dbReference type="NCBI Taxonomy" id="682526"/>
    <lineage>
        <taxon>Bacteria</taxon>
        <taxon>Pseudomonadati</taxon>
        <taxon>Bacteroidota</taxon>
        <taxon>Bacteroidia</taxon>
        <taxon>Marinilabiliales</taxon>
        <taxon>Marinilabiliaceae</taxon>
        <taxon>Natronoflexus</taxon>
    </lineage>
</organism>
<protein>
    <submittedName>
        <fullName evidence="7">4-hydroxybenzoate polyprenyltransferase</fullName>
    </submittedName>
</protein>
<dbReference type="InterPro" id="IPR000537">
    <property type="entry name" value="UbiA_prenyltransferase"/>
</dbReference>
<evidence type="ECO:0000256" key="4">
    <source>
        <dbReference type="ARBA" id="ARBA00022989"/>
    </source>
</evidence>
<dbReference type="Gene3D" id="1.20.120.1780">
    <property type="entry name" value="UbiA prenyltransferase"/>
    <property type="match status" value="1"/>
</dbReference>
<keyword evidence="7" id="KW-0808">Transferase</keyword>
<dbReference type="InterPro" id="IPR044878">
    <property type="entry name" value="UbiA_sf"/>
</dbReference>
<feature type="transmembrane region" description="Helical" evidence="6">
    <location>
        <begin position="12"/>
        <end position="31"/>
    </location>
</feature>
<dbReference type="OrthoDB" id="9811562at2"/>
<dbReference type="GO" id="GO:0016020">
    <property type="term" value="C:membrane"/>
    <property type="evidence" value="ECO:0007669"/>
    <property type="project" value="UniProtKB-SubCell"/>
</dbReference>
<keyword evidence="8" id="KW-1185">Reference proteome</keyword>
<reference evidence="7 8" key="1">
    <citation type="submission" date="2019-03" db="EMBL/GenBank/DDBJ databases">
        <title>Genomic Encyclopedia of Type Strains, Phase IV (KMG-IV): sequencing the most valuable type-strain genomes for metagenomic binning, comparative biology and taxonomic classification.</title>
        <authorList>
            <person name="Goeker M."/>
        </authorList>
    </citation>
    <scope>NUCLEOTIDE SEQUENCE [LARGE SCALE GENOMIC DNA]</scope>
    <source>
        <strain evidence="7 8">DSM 24179</strain>
    </source>
</reference>
<feature type="transmembrane region" description="Helical" evidence="6">
    <location>
        <begin position="43"/>
        <end position="62"/>
    </location>
</feature>
<evidence type="ECO:0000256" key="6">
    <source>
        <dbReference type="SAM" id="Phobius"/>
    </source>
</evidence>
<name>A0A4R2GKJ5_9BACT</name>
<comment type="subcellular location">
    <subcellularLocation>
        <location evidence="1">Membrane</location>
        <topology evidence="1">Multi-pass membrane protein</topology>
    </subcellularLocation>
</comment>
<gene>
    <name evidence="7" type="ORF">EV194_10457</name>
</gene>
<feature type="transmembrane region" description="Helical" evidence="6">
    <location>
        <begin position="90"/>
        <end position="110"/>
    </location>
</feature>
<dbReference type="Pfam" id="PF01040">
    <property type="entry name" value="UbiA"/>
    <property type="match status" value="1"/>
</dbReference>
<dbReference type="EMBL" id="SLWK01000004">
    <property type="protein sequence ID" value="TCO08746.1"/>
    <property type="molecule type" value="Genomic_DNA"/>
</dbReference>
<dbReference type="Proteomes" id="UP000295221">
    <property type="component" value="Unassembled WGS sequence"/>
</dbReference>
<keyword evidence="3 6" id="KW-0812">Transmembrane</keyword>
<keyword evidence="4 6" id="KW-1133">Transmembrane helix</keyword>
<dbReference type="InterPro" id="IPR050475">
    <property type="entry name" value="Prenyltransferase_related"/>
</dbReference>
<dbReference type="GO" id="GO:0016765">
    <property type="term" value="F:transferase activity, transferring alkyl or aryl (other than methyl) groups"/>
    <property type="evidence" value="ECO:0007669"/>
    <property type="project" value="InterPro"/>
</dbReference>